<protein>
    <submittedName>
        <fullName evidence="2">Agmatine deiminase family protein</fullName>
    </submittedName>
</protein>
<keyword evidence="1" id="KW-0378">Hydrolase</keyword>
<dbReference type="InterPro" id="IPR007466">
    <property type="entry name" value="Peptidyl-Arg-deiminase_porph"/>
</dbReference>
<evidence type="ECO:0000313" key="2">
    <source>
        <dbReference type="EMBL" id="MFD1929870.1"/>
    </source>
</evidence>
<accession>A0ABW4SK15</accession>
<reference evidence="3" key="1">
    <citation type="journal article" date="2019" name="Int. J. Syst. Evol. Microbiol.">
        <title>The Global Catalogue of Microorganisms (GCM) 10K type strain sequencing project: providing services to taxonomists for standard genome sequencing and annotation.</title>
        <authorList>
            <consortium name="The Broad Institute Genomics Platform"/>
            <consortium name="The Broad Institute Genome Sequencing Center for Infectious Disease"/>
            <person name="Wu L."/>
            <person name="Ma J."/>
        </authorList>
    </citation>
    <scope>NUCLEOTIDE SEQUENCE [LARGE SCALE GENOMIC DNA]</scope>
    <source>
        <strain evidence="3">ICMP 6774ER</strain>
    </source>
</reference>
<sequence length="54" mass="6057">MNRHEMEAELRGLLGVEKITWLPYGHAVGMTDGHMEEVCMFARPGRAPLSSTRS</sequence>
<name>A0ABW4SK15_9ACTN</name>
<evidence type="ECO:0000256" key="1">
    <source>
        <dbReference type="ARBA" id="ARBA00022801"/>
    </source>
</evidence>
<comment type="caution">
    <text evidence="2">The sequence shown here is derived from an EMBL/GenBank/DDBJ whole genome shotgun (WGS) entry which is preliminary data.</text>
</comment>
<dbReference type="SUPFAM" id="SSF55909">
    <property type="entry name" value="Pentein"/>
    <property type="match status" value="1"/>
</dbReference>
<dbReference type="Gene3D" id="3.75.10.10">
    <property type="entry name" value="L-arginine/glycine Amidinotransferase, Chain A"/>
    <property type="match status" value="1"/>
</dbReference>
<keyword evidence="3" id="KW-1185">Reference proteome</keyword>
<dbReference type="RefSeq" id="WP_379567749.1">
    <property type="nucleotide sequence ID" value="NZ_JBHUFV010000002.1"/>
</dbReference>
<organism evidence="2 3">
    <name type="scientific">Nonomuraea mangrovi</name>
    <dbReference type="NCBI Taxonomy" id="2316207"/>
    <lineage>
        <taxon>Bacteria</taxon>
        <taxon>Bacillati</taxon>
        <taxon>Actinomycetota</taxon>
        <taxon>Actinomycetes</taxon>
        <taxon>Streptosporangiales</taxon>
        <taxon>Streptosporangiaceae</taxon>
        <taxon>Nonomuraea</taxon>
    </lineage>
</organism>
<gene>
    <name evidence="2" type="ORF">ACFSKW_00120</name>
</gene>
<evidence type="ECO:0000313" key="3">
    <source>
        <dbReference type="Proteomes" id="UP001597368"/>
    </source>
</evidence>
<dbReference type="Pfam" id="PF04371">
    <property type="entry name" value="PAD_porph"/>
    <property type="match status" value="1"/>
</dbReference>
<dbReference type="Proteomes" id="UP001597368">
    <property type="component" value="Unassembled WGS sequence"/>
</dbReference>
<dbReference type="EMBL" id="JBHUFV010000002">
    <property type="protein sequence ID" value="MFD1929870.1"/>
    <property type="molecule type" value="Genomic_DNA"/>
</dbReference>
<proteinExistence type="predicted"/>